<evidence type="ECO:0000313" key="1">
    <source>
        <dbReference type="EMBL" id="AHH96362.1"/>
    </source>
</evidence>
<dbReference type="EMBL" id="CP007155">
    <property type="protein sequence ID" value="AHH96362.1"/>
    <property type="molecule type" value="Genomic_DNA"/>
</dbReference>
<name>W5W614_9PSEU</name>
<dbReference type="KEGG" id="kal:KALB_2994"/>
<dbReference type="STRING" id="1449976.KALB_2994"/>
<protein>
    <submittedName>
        <fullName evidence="1">Uncharacterized protein</fullName>
    </submittedName>
</protein>
<evidence type="ECO:0000313" key="2">
    <source>
        <dbReference type="Proteomes" id="UP000019225"/>
    </source>
</evidence>
<reference evidence="1 2" key="1">
    <citation type="journal article" date="2014" name="BMC Genomics">
        <title>Complete genome sequence of producer of the glycopeptide antibiotic Aculeximycin Kutzneria albida DSM 43870T, a representative of minor genus of Pseudonocardiaceae.</title>
        <authorList>
            <person name="Rebets Y."/>
            <person name="Tokovenko B."/>
            <person name="Lushchyk I."/>
            <person name="Ruckert C."/>
            <person name="Zaburannyi N."/>
            <person name="Bechthold A."/>
            <person name="Kalinowski J."/>
            <person name="Luzhetskyy A."/>
        </authorList>
    </citation>
    <scope>NUCLEOTIDE SEQUENCE [LARGE SCALE GENOMIC DNA]</scope>
    <source>
        <strain evidence="1">DSM 43870</strain>
    </source>
</reference>
<accession>W5W614</accession>
<dbReference type="Proteomes" id="UP000019225">
    <property type="component" value="Chromosome"/>
</dbReference>
<keyword evidence="2" id="KW-1185">Reference proteome</keyword>
<dbReference type="AlphaFoldDB" id="W5W614"/>
<gene>
    <name evidence="1" type="ORF">KALB_2994</name>
</gene>
<proteinExistence type="predicted"/>
<organism evidence="1 2">
    <name type="scientific">Kutzneria albida DSM 43870</name>
    <dbReference type="NCBI Taxonomy" id="1449976"/>
    <lineage>
        <taxon>Bacteria</taxon>
        <taxon>Bacillati</taxon>
        <taxon>Actinomycetota</taxon>
        <taxon>Actinomycetes</taxon>
        <taxon>Pseudonocardiales</taxon>
        <taxon>Pseudonocardiaceae</taxon>
        <taxon>Kutzneria</taxon>
    </lineage>
</organism>
<dbReference type="HOGENOM" id="CLU_2683034_0_0_11"/>
<sequence>MKVPFETLNVLNGTFMTGTTYAPQDLIVTEAIAAHNIMKVPFTTLGVPRGPFMAVGRASLRATFTARGAGAPEA</sequence>